<gene>
    <name evidence="3" type="ORF">SAMN05216233_10159</name>
</gene>
<feature type="compositionally biased region" description="Basic and acidic residues" evidence="1">
    <location>
        <begin position="588"/>
        <end position="599"/>
    </location>
</feature>
<dbReference type="Proteomes" id="UP000198870">
    <property type="component" value="Unassembled WGS sequence"/>
</dbReference>
<keyword evidence="2" id="KW-0812">Transmembrane</keyword>
<feature type="transmembrane region" description="Helical" evidence="2">
    <location>
        <begin position="549"/>
        <end position="576"/>
    </location>
</feature>
<protein>
    <recommendedName>
        <fullName evidence="5">Phage tail tape measure protein, TP901 family, core region</fullName>
    </recommendedName>
</protein>
<evidence type="ECO:0008006" key="5">
    <source>
        <dbReference type="Google" id="ProtNLM"/>
    </source>
</evidence>
<feature type="compositionally biased region" description="Basic and acidic residues" evidence="1">
    <location>
        <begin position="378"/>
        <end position="387"/>
    </location>
</feature>
<feature type="compositionally biased region" description="Basic residues" evidence="1">
    <location>
        <begin position="600"/>
        <end position="614"/>
    </location>
</feature>
<feature type="region of interest" description="Disordered" evidence="1">
    <location>
        <begin position="122"/>
        <end position="182"/>
    </location>
</feature>
<evidence type="ECO:0000256" key="2">
    <source>
        <dbReference type="SAM" id="Phobius"/>
    </source>
</evidence>
<feature type="compositionally biased region" description="Basic residues" evidence="1">
    <location>
        <begin position="628"/>
        <end position="638"/>
    </location>
</feature>
<feature type="transmembrane region" description="Helical" evidence="2">
    <location>
        <begin position="515"/>
        <end position="537"/>
    </location>
</feature>
<dbReference type="EMBL" id="FMUX01000001">
    <property type="protein sequence ID" value="SCX75723.1"/>
    <property type="molecule type" value="Genomic_DNA"/>
</dbReference>
<name>A0A1G5ACY7_9BACT</name>
<feature type="compositionally biased region" description="Polar residues" evidence="1">
    <location>
        <begin position="642"/>
        <end position="662"/>
    </location>
</feature>
<evidence type="ECO:0000313" key="3">
    <source>
        <dbReference type="EMBL" id="SCX75723.1"/>
    </source>
</evidence>
<feature type="compositionally biased region" description="Polar residues" evidence="1">
    <location>
        <begin position="173"/>
        <end position="182"/>
    </location>
</feature>
<feature type="region of interest" description="Disordered" evidence="1">
    <location>
        <begin position="362"/>
        <end position="388"/>
    </location>
</feature>
<feature type="compositionally biased region" description="Low complexity" evidence="1">
    <location>
        <begin position="615"/>
        <end position="627"/>
    </location>
</feature>
<dbReference type="AlphaFoldDB" id="A0A1G5ACY7"/>
<dbReference type="STRING" id="419481.SAMN05216233_10159"/>
<organism evidence="3 4">
    <name type="scientific">Desulfoluna spongiiphila</name>
    <dbReference type="NCBI Taxonomy" id="419481"/>
    <lineage>
        <taxon>Bacteria</taxon>
        <taxon>Pseudomonadati</taxon>
        <taxon>Thermodesulfobacteriota</taxon>
        <taxon>Desulfobacteria</taxon>
        <taxon>Desulfobacterales</taxon>
        <taxon>Desulfolunaceae</taxon>
        <taxon>Desulfoluna</taxon>
    </lineage>
</organism>
<accession>A0A1G5ACY7</accession>
<sequence>MASTNTLILPTDTSAAQAMVAAGEAVIDQISRVGQSLKGFSLGLSAVKAPTDNIKRTTPGDALATAPEPPKNNMGDALGSLASIISKLGKAVAPLQETGELAKEAWDEAKSGLGSAYKAFKGLKGQKETTEKSSEADVPSTPGKKKRQKKPGKKGKKKRRPEKAKTESKSDTETTPGSVFQRFETTASSFETALGSLQGIDTSAITLPASLEPLTTVVADFGEGLGSIQEKAATAQDAWNSAKEGIDATKNAWASLKQGFKGKGKAKKNDAADKENTPEQPGTVFQGIGTAATSFQSALGTLRGLDTGNVTLPASLAPLTTLVTDFGEGLGTLKEKAATAQEAWDSAKEGVDAAKNVWAGLKQGLGGSKKGNKNTSGKAKDTSKKAPGDLFQNAKKATAAFETTLGRIGQVAHMDLGLPAQFAPLQSMLSNVGNGIDAVQEKAETAKAIWGNTKQGLDMVKTGLTTMSGMGGPIGGVATKLLSMGSGVKALGGTFMSFAGRVIPMMAGGIRALSAAFMTNPIGLAIAGIALAAVLIIKCWKPLGAFFKGLWGGIVGMAKGVLGWLMPTFKVIGAVWKTFSGLFSKKKKPDDEEPKDKKLGKTQKKEKKKKKKNSKGTAKTKPGNALAKNKKGNSKAKGARTGNPTKLGSTATKPVKNQSFTPSPAKPKKNRGADTSGQPAKAGKNKSRQTQQGAPSGGSPINIYVYGAEGQSTRELAEEVLRHLKREQTRRFYD</sequence>
<keyword evidence="2" id="KW-1133">Transmembrane helix</keyword>
<reference evidence="3 4" key="1">
    <citation type="submission" date="2016-10" db="EMBL/GenBank/DDBJ databases">
        <authorList>
            <person name="de Groot N.N."/>
        </authorList>
    </citation>
    <scope>NUCLEOTIDE SEQUENCE [LARGE SCALE GENOMIC DNA]</scope>
    <source>
        <strain evidence="3 4">AA1</strain>
    </source>
</reference>
<dbReference type="PANTHER" id="PTHR47372:SF11">
    <property type="entry name" value="RE19971P"/>
    <property type="match status" value="1"/>
</dbReference>
<feature type="compositionally biased region" description="Basic and acidic residues" evidence="1">
    <location>
        <begin position="163"/>
        <end position="172"/>
    </location>
</feature>
<evidence type="ECO:0000256" key="1">
    <source>
        <dbReference type="SAM" id="MobiDB-lite"/>
    </source>
</evidence>
<dbReference type="RefSeq" id="WP_092207118.1">
    <property type="nucleotide sequence ID" value="NZ_FMUX01000001.1"/>
</dbReference>
<feature type="region of interest" description="Disordered" evidence="1">
    <location>
        <begin position="261"/>
        <end position="282"/>
    </location>
</feature>
<feature type="region of interest" description="Disordered" evidence="1">
    <location>
        <begin position="585"/>
        <end position="704"/>
    </location>
</feature>
<proteinExistence type="predicted"/>
<feature type="compositionally biased region" description="Basic and acidic residues" evidence="1">
    <location>
        <begin position="125"/>
        <end position="135"/>
    </location>
</feature>
<feature type="compositionally biased region" description="Basic residues" evidence="1">
    <location>
        <begin position="143"/>
        <end position="162"/>
    </location>
</feature>
<evidence type="ECO:0000313" key="4">
    <source>
        <dbReference type="Proteomes" id="UP000198870"/>
    </source>
</evidence>
<keyword evidence="2" id="KW-0472">Membrane</keyword>
<dbReference type="PANTHER" id="PTHR47372">
    <property type="entry name" value="DAUER UP-REGULATED-RELATED"/>
    <property type="match status" value="1"/>
</dbReference>
<feature type="compositionally biased region" description="Basic and acidic residues" evidence="1">
    <location>
        <begin position="267"/>
        <end position="277"/>
    </location>
</feature>
<keyword evidence="4" id="KW-1185">Reference proteome</keyword>